<dbReference type="Gene3D" id="3.30.70.250">
    <property type="entry name" value="Malonyl-CoA ACP transacylase, ACP-binding"/>
    <property type="match status" value="1"/>
</dbReference>
<feature type="active site" description="Proton acceptor; for dehydratase activity" evidence="4">
    <location>
        <position position="1395"/>
    </location>
</feature>
<keyword evidence="2" id="KW-0597">Phosphoprotein</keyword>
<feature type="domain" description="Ketosynthase family 3 (KS3)" evidence="6">
    <location>
        <begin position="9"/>
        <end position="434"/>
    </location>
</feature>
<feature type="domain" description="PKS/mFAS DH" evidence="7">
    <location>
        <begin position="1364"/>
        <end position="1634"/>
    </location>
</feature>
<dbReference type="SMART" id="SM00826">
    <property type="entry name" value="PKS_DH"/>
    <property type="match status" value="1"/>
</dbReference>
<evidence type="ECO:0000313" key="8">
    <source>
        <dbReference type="EMBL" id="MBB3713099.1"/>
    </source>
</evidence>
<dbReference type="InterPro" id="IPR014031">
    <property type="entry name" value="Ketoacyl_synth_C"/>
</dbReference>
<dbReference type="SUPFAM" id="SSF53901">
    <property type="entry name" value="Thiolase-like"/>
    <property type="match status" value="1"/>
</dbReference>
<dbReference type="InterPro" id="IPR020802">
    <property type="entry name" value="TesA-like"/>
</dbReference>
<feature type="domain" description="Carrier" evidence="5">
    <location>
        <begin position="1710"/>
        <end position="1785"/>
    </location>
</feature>
<dbReference type="InterPro" id="IPR036291">
    <property type="entry name" value="NAD(P)-bd_dom_sf"/>
</dbReference>
<dbReference type="InterPro" id="IPR001227">
    <property type="entry name" value="Ac_transferase_dom_sf"/>
</dbReference>
<feature type="active site" description="Proton donor; for dehydratase activity" evidence="4">
    <location>
        <position position="1552"/>
    </location>
</feature>
<dbReference type="RefSeq" id="WP_183474596.1">
    <property type="nucleotide sequence ID" value="NZ_JACIBX010000011.1"/>
</dbReference>
<dbReference type="SUPFAM" id="SSF55048">
    <property type="entry name" value="Probable ACP-binding domain of malonyl-CoA ACP transacylase"/>
    <property type="match status" value="1"/>
</dbReference>
<dbReference type="Gene3D" id="3.30.70.3290">
    <property type="match status" value="1"/>
</dbReference>
<dbReference type="InterPro" id="IPR014030">
    <property type="entry name" value="Ketoacyl_synth_N"/>
</dbReference>
<evidence type="ECO:0000313" key="9">
    <source>
        <dbReference type="Proteomes" id="UP000576152"/>
    </source>
</evidence>
<dbReference type="SUPFAM" id="SSF53474">
    <property type="entry name" value="alpha/beta-Hydrolases"/>
    <property type="match status" value="1"/>
</dbReference>
<dbReference type="SMART" id="SM00825">
    <property type="entry name" value="PKS_KS"/>
    <property type="match status" value="1"/>
</dbReference>
<dbReference type="InterPro" id="IPR029058">
    <property type="entry name" value="AB_hydrolase_fold"/>
</dbReference>
<dbReference type="InterPro" id="IPR009081">
    <property type="entry name" value="PP-bd_ACP"/>
</dbReference>
<dbReference type="InterPro" id="IPR042104">
    <property type="entry name" value="PKS_dehydratase_sf"/>
</dbReference>
<dbReference type="EMBL" id="JACIBX010000011">
    <property type="protein sequence ID" value="MBB3713099.1"/>
    <property type="molecule type" value="Genomic_DNA"/>
</dbReference>
<dbReference type="PROSITE" id="PS52019">
    <property type="entry name" value="PKS_MFAS_DH"/>
    <property type="match status" value="1"/>
</dbReference>
<dbReference type="Pfam" id="PF02801">
    <property type="entry name" value="Ketoacyl-synt_C"/>
    <property type="match status" value="1"/>
</dbReference>
<dbReference type="SMART" id="SM00822">
    <property type="entry name" value="PKS_KR"/>
    <property type="match status" value="1"/>
</dbReference>
<dbReference type="SUPFAM" id="SSF47336">
    <property type="entry name" value="ACP-like"/>
    <property type="match status" value="1"/>
</dbReference>
<dbReference type="Gene3D" id="3.40.50.1820">
    <property type="entry name" value="alpha/beta hydrolase"/>
    <property type="match status" value="1"/>
</dbReference>
<dbReference type="SUPFAM" id="SSF52151">
    <property type="entry name" value="FabD/lysophospholipase-like"/>
    <property type="match status" value="1"/>
</dbReference>
<dbReference type="Pfam" id="PF00550">
    <property type="entry name" value="PP-binding"/>
    <property type="match status" value="1"/>
</dbReference>
<dbReference type="Pfam" id="PF00975">
    <property type="entry name" value="Thioesterase"/>
    <property type="match status" value="1"/>
</dbReference>
<keyword evidence="9" id="KW-1185">Reference proteome</keyword>
<evidence type="ECO:0000259" key="7">
    <source>
        <dbReference type="PROSITE" id="PS52019"/>
    </source>
</evidence>
<dbReference type="InterPro" id="IPR057326">
    <property type="entry name" value="KR_dom"/>
</dbReference>
<dbReference type="PROSITE" id="PS50075">
    <property type="entry name" value="CARRIER"/>
    <property type="match status" value="1"/>
</dbReference>
<dbReference type="InterPro" id="IPR016039">
    <property type="entry name" value="Thiolase-like"/>
</dbReference>
<dbReference type="InterPro" id="IPR049900">
    <property type="entry name" value="PKS_mFAS_DH"/>
</dbReference>
<dbReference type="InterPro" id="IPR050091">
    <property type="entry name" value="PKS_NRPS_Biosynth_Enz"/>
</dbReference>
<dbReference type="Pfam" id="PF16197">
    <property type="entry name" value="KAsynt_C_assoc"/>
    <property type="match status" value="1"/>
</dbReference>
<dbReference type="InterPro" id="IPR049552">
    <property type="entry name" value="PKS_DH_N"/>
</dbReference>
<dbReference type="InterPro" id="IPR016035">
    <property type="entry name" value="Acyl_Trfase/lysoPLipase"/>
</dbReference>
<dbReference type="CDD" id="cd00833">
    <property type="entry name" value="PKS"/>
    <property type="match status" value="1"/>
</dbReference>
<dbReference type="PANTHER" id="PTHR43775:SF37">
    <property type="entry name" value="SI:DKEY-61P9.11"/>
    <property type="match status" value="1"/>
</dbReference>
<dbReference type="Gene3D" id="3.40.50.720">
    <property type="entry name" value="NAD(P)-binding Rossmann-like Domain"/>
    <property type="match status" value="1"/>
</dbReference>
<dbReference type="Pfam" id="PF21089">
    <property type="entry name" value="PKS_DH_N"/>
    <property type="match status" value="1"/>
</dbReference>
<protein>
    <submittedName>
        <fullName evidence="8">Acyl transferase domain-containing protein/thioesterase domain-containing protein</fullName>
    </submittedName>
</protein>
<dbReference type="SUPFAM" id="SSF51735">
    <property type="entry name" value="NAD(P)-binding Rossmann-fold domains"/>
    <property type="match status" value="2"/>
</dbReference>
<dbReference type="Gene3D" id="3.10.129.110">
    <property type="entry name" value="Polyketide synthase dehydratase"/>
    <property type="match status" value="1"/>
</dbReference>
<dbReference type="InterPro" id="IPR049551">
    <property type="entry name" value="PKS_DH_C"/>
</dbReference>
<dbReference type="SMART" id="SM00824">
    <property type="entry name" value="PKS_TE"/>
    <property type="match status" value="1"/>
</dbReference>
<dbReference type="Gene3D" id="3.40.47.10">
    <property type="match status" value="1"/>
</dbReference>
<evidence type="ECO:0000256" key="4">
    <source>
        <dbReference type="PROSITE-ProRule" id="PRU01363"/>
    </source>
</evidence>
<dbReference type="Pfam" id="PF00698">
    <property type="entry name" value="Acyl_transf_1"/>
    <property type="match status" value="1"/>
</dbReference>
<dbReference type="InterPro" id="IPR014043">
    <property type="entry name" value="Acyl_transferase_dom"/>
</dbReference>
<evidence type="ECO:0000256" key="1">
    <source>
        <dbReference type="ARBA" id="ARBA00022450"/>
    </source>
</evidence>
<dbReference type="InterPro" id="IPR001031">
    <property type="entry name" value="Thioesterase"/>
</dbReference>
<dbReference type="Pfam" id="PF08659">
    <property type="entry name" value="KR"/>
    <property type="match status" value="1"/>
</dbReference>
<dbReference type="Gene3D" id="1.10.1200.10">
    <property type="entry name" value="ACP-like"/>
    <property type="match status" value="1"/>
</dbReference>
<dbReference type="GO" id="GO:0016740">
    <property type="term" value="F:transferase activity"/>
    <property type="evidence" value="ECO:0007669"/>
    <property type="project" value="UniProtKB-KW"/>
</dbReference>
<keyword evidence="1" id="KW-0596">Phosphopantetheine</keyword>
<evidence type="ECO:0000259" key="6">
    <source>
        <dbReference type="PROSITE" id="PS52004"/>
    </source>
</evidence>
<dbReference type="InterPro" id="IPR020806">
    <property type="entry name" value="PKS_PP-bd"/>
</dbReference>
<dbReference type="Pfam" id="PF00109">
    <property type="entry name" value="ketoacyl-synt"/>
    <property type="match status" value="1"/>
</dbReference>
<dbReference type="InterPro" id="IPR020807">
    <property type="entry name" value="PKS_DH"/>
</dbReference>
<accession>A0ABR6HRW2</accession>
<evidence type="ECO:0000259" key="5">
    <source>
        <dbReference type="PROSITE" id="PS50075"/>
    </source>
</evidence>
<dbReference type="PANTHER" id="PTHR43775">
    <property type="entry name" value="FATTY ACID SYNTHASE"/>
    <property type="match status" value="1"/>
</dbReference>
<dbReference type="InterPro" id="IPR032821">
    <property type="entry name" value="PKS_assoc"/>
</dbReference>
<dbReference type="InterPro" id="IPR013968">
    <property type="entry name" value="PKS_KR"/>
</dbReference>
<dbReference type="SMART" id="SM00823">
    <property type="entry name" value="PKS_PP"/>
    <property type="match status" value="1"/>
</dbReference>
<feature type="region of interest" description="N-terminal hotdog fold" evidence="4">
    <location>
        <begin position="1364"/>
        <end position="1485"/>
    </location>
</feature>
<dbReference type="InterPro" id="IPR018201">
    <property type="entry name" value="Ketoacyl_synth_AS"/>
</dbReference>
<evidence type="ECO:0000256" key="3">
    <source>
        <dbReference type="ARBA" id="ARBA00022679"/>
    </source>
</evidence>
<dbReference type="Proteomes" id="UP000576152">
    <property type="component" value="Unassembled WGS sequence"/>
</dbReference>
<dbReference type="PROSITE" id="PS52004">
    <property type="entry name" value="KS3_2"/>
    <property type="match status" value="1"/>
</dbReference>
<name>A0ABR6HRW2_9RHOB</name>
<evidence type="ECO:0000256" key="2">
    <source>
        <dbReference type="ARBA" id="ARBA00022553"/>
    </source>
</evidence>
<dbReference type="InterPro" id="IPR016036">
    <property type="entry name" value="Malonyl_transacylase_ACP-bd"/>
</dbReference>
<gene>
    <name evidence="8" type="ORF">FHS00_002700</name>
</gene>
<reference evidence="8 9" key="1">
    <citation type="submission" date="2020-08" db="EMBL/GenBank/DDBJ databases">
        <title>Genomic Encyclopedia of Type Strains, Phase III (KMG-III): the genomes of soil and plant-associated and newly described type strains.</title>
        <authorList>
            <person name="Whitman W."/>
        </authorList>
    </citation>
    <scope>NUCLEOTIDE SEQUENCE [LARGE SCALE GENOMIC DNA]</scope>
    <source>
        <strain evidence="8 9">CECT 8572</strain>
    </source>
</reference>
<dbReference type="SMART" id="SM00827">
    <property type="entry name" value="PKS_AT"/>
    <property type="match status" value="1"/>
</dbReference>
<comment type="caution">
    <text evidence="8">The sequence shown here is derived from an EMBL/GenBank/DDBJ whole genome shotgun (WGS) entry which is preliminary data.</text>
</comment>
<proteinExistence type="predicted"/>
<dbReference type="Pfam" id="PF14765">
    <property type="entry name" value="PS-DH"/>
    <property type="match status" value="1"/>
</dbReference>
<dbReference type="InterPro" id="IPR020841">
    <property type="entry name" value="PKS_Beta-ketoAc_synthase_dom"/>
</dbReference>
<feature type="region of interest" description="C-terminal hotdog fold" evidence="4">
    <location>
        <begin position="1496"/>
        <end position="1634"/>
    </location>
</feature>
<keyword evidence="3 8" id="KW-0808">Transferase</keyword>
<dbReference type="InterPro" id="IPR036736">
    <property type="entry name" value="ACP-like_sf"/>
</dbReference>
<dbReference type="Gene3D" id="3.40.366.10">
    <property type="entry name" value="Malonyl-Coenzyme A Acyl Carrier Protein, domain 2"/>
    <property type="match status" value="1"/>
</dbReference>
<sequence>MAGAGDLELGDIAITGMAVDLPGAGTLDAFWEMLRERRSAIRRLTPEEMARAGADTAGPDHVPYGAPLDSFDKFDASFFGLSPRDAAIMDPQHRRFIETAWAALENAGHVPEHFDGAIGVYAGCGPNEYFNHNVMANAALVESAGPFLLRHTGNDKDFLATRLAHMLDLTGPAVSVQTACSTSLVAVHMAAQALLTGECDMALAGGVTILSGQGRGHRWREGDILSPDGQCRAFDHRAAGTVFGSGAAAVVLRRLEDALNDGDHVWAVLKGSAINNDGSRKASYLAPSVEGQARAVAAALRVAGVGAESLGFVECHGTGTPLGDPIEVAALTRAFRETTDRAGYCRIGSVKTGIGHTDTAAGAASLVKAALALHHRTIPGMPHFEAPNPALALEGSPFEVAAETAPWPHGAAPRRAGVNSLGVGGTNAHAVLEEAPARAPAIESDWPFQLIRVSGRSRAALQATAAQLAAHLRAHPEQPLADVAHTLATGRRALRHRRVLLADSHEEATRLLEAGGAVQEAQSAPEIVFMLPGGGAQQPGMGHDLYETEPVFRDWMDRGFAAMGAAGAELRELWAAAPGEEAEAAAAALRRPSRQLPLLMIVSHALAQLWIGWGVRPDRLIGHSMGENLAAVLAGVMSFEEGLGLVRLRGALFEETAPGAMLSVPLTPSDLRAELGPDLDIAAINAPELCVASGPVAAIEALAERLATRGIETRRVPIEVAAHSRLLDPILPRFEAHLRDMTLSPPGIPIVSNRSGVPLTDAEATDPAYWVGHLRHMVDFDAGLHGMGDGPRICIEMGSGGILGALAALQPGIGAGRVLPGLRPAQEPGSEDRWMILALGRLWAMGGRFDEAQLAGEGRRRLPLPGYALERERHWVEPDAAPGRIAAPAKAEPVREDDIARWAWQPGWRRRYPDGDFEAGGDLAALPPETWLVLCDETGLGDALVARLRAGGHRVATVVAGPNELRRGPEDWQVPVGAGEAPFARLVAALEREGMLPDRVLHLWTVTGSGTPGLAALHVQAMQERGYWSLLHLARAWHAAQGDRPLRLVTVSSDAQAVTPQERPDPAKATLAGPAMVIGRELPGIGLSWLDISAPSRATRAALAEAVLEEAFAAPEPAPVSWRNGVRRRREPLRATLPETPDLPLRPGGAVLITGGLGGIGLTLAETLARNWQAGIAMVSRRTLPPRADWPGLAAGGARQAELLRALLRLEAMGARIEVLRADVTDPEEMREAVAEAEARLGPLSGVIHAAGRLDDAPVLGRSPEASEAVIGPKLQGLMVLDTLFPDGRLDWMALCASSSGWTLPAGQADYVAANAALDAWAQRRAGGATRVVAIDWGAWADTGMAAASQRAAEPVDEGETLVLPMLDRRRDKANGETVLTARWSPASRWFLDQHRTRAGDALLPGTGHAELLAEAAQALGLAPVAVQDLRFLAPLRCPDAGVTRLRLRIGGGEEMRPVEIEAAPPGEDWQVMATAQLGSHAKARGRLDQEAIAARLPAPEALARPQEAHLDFGAQWRVTGEARLGQGEGLARLRLPPGSETGMALHPGLLDIATGWAISLIDGYDPARFWVPAGYGTLRLHAPLPTEILSHVRLTGQEDGAARFDVVLATPEGQICAEIEGFALHRLAGELRFATAAQAEAGPVQPPEIRLGIRRAEGGRAFIAAMGAGLPQIAMTALPLPDLIAVQETAPPLPVIAAPETAELQPEARFETETEARLAKHWAALLGVEGIGPDDSFFDLGGHSLTAVRLFAAIRRETGTALPISALFETPTIRGLAARLDAKSPNPASPAAPALAAVPESHTHLVPLGRAGTGMPFYVAAGMFGNVMNLRHLAQHLRADRPVWGLQARGVAGDAAPHDSFEDAARDCLAEMRKVHPGGPWMIGGYSGGGITAFEMARQLQAAGEEVAAVMLLDSPLPVRPTLSLRDRLAIQAIELRRAGPLYPALWAGRRLRWEIDRRRYGREAGTPAASEAEAAVENAFYAASAAYELRCWDGPLTLFRPPLTGRWRLPGGRLVNIDRRYVIEDNGWRRWAPNLDVVEVPGDHDSMVLEPNVRALAARIRTRLAALDPDGPRLQAAE</sequence>
<organism evidence="8 9">
    <name type="scientific">Limimaricola variabilis</name>
    <dbReference type="NCBI Taxonomy" id="1492771"/>
    <lineage>
        <taxon>Bacteria</taxon>
        <taxon>Pseudomonadati</taxon>
        <taxon>Pseudomonadota</taxon>
        <taxon>Alphaproteobacteria</taxon>
        <taxon>Rhodobacterales</taxon>
        <taxon>Paracoccaceae</taxon>
        <taxon>Limimaricola</taxon>
    </lineage>
</organism>
<dbReference type="PROSITE" id="PS00606">
    <property type="entry name" value="KS3_1"/>
    <property type="match status" value="1"/>
</dbReference>